<dbReference type="Gene3D" id="3.40.190.10">
    <property type="entry name" value="Periplasmic binding protein-like II"/>
    <property type="match status" value="1"/>
</dbReference>
<dbReference type="PANTHER" id="PTHR30290:SF38">
    <property type="entry name" value="D,D-DIPEPTIDE-BINDING PERIPLASMIC PROTEIN DDPA-RELATED"/>
    <property type="match status" value="1"/>
</dbReference>
<reference evidence="2" key="1">
    <citation type="journal article" date="2014" name="Front. Microbiol.">
        <title>High frequency of phylogenetically diverse reductive dehalogenase-homologous genes in deep subseafloor sedimentary metagenomes.</title>
        <authorList>
            <person name="Kawai M."/>
            <person name="Futagami T."/>
            <person name="Toyoda A."/>
            <person name="Takaki Y."/>
            <person name="Nishi S."/>
            <person name="Hori S."/>
            <person name="Arai W."/>
            <person name="Tsubouchi T."/>
            <person name="Morono Y."/>
            <person name="Uchiyama I."/>
            <person name="Ito T."/>
            <person name="Fujiyama A."/>
            <person name="Inagaki F."/>
            <person name="Takami H."/>
        </authorList>
    </citation>
    <scope>NUCLEOTIDE SEQUENCE</scope>
    <source>
        <strain evidence="2">Expedition CK06-06</strain>
    </source>
</reference>
<dbReference type="PANTHER" id="PTHR30290">
    <property type="entry name" value="PERIPLASMIC BINDING COMPONENT OF ABC TRANSPORTER"/>
    <property type="match status" value="1"/>
</dbReference>
<comment type="caution">
    <text evidence="2">The sequence shown here is derived from an EMBL/GenBank/DDBJ whole genome shotgun (WGS) entry which is preliminary data.</text>
</comment>
<accession>X1N3A0</accession>
<feature type="non-terminal residue" evidence="2">
    <location>
        <position position="1"/>
    </location>
</feature>
<keyword evidence="1" id="KW-0732">Signal</keyword>
<dbReference type="EMBL" id="BARV01024906">
    <property type="protein sequence ID" value="GAI38467.1"/>
    <property type="molecule type" value="Genomic_DNA"/>
</dbReference>
<protein>
    <recommendedName>
        <fullName evidence="3">Solute-binding protein family 5 domain-containing protein</fullName>
    </recommendedName>
</protein>
<dbReference type="InterPro" id="IPR039424">
    <property type="entry name" value="SBP_5"/>
</dbReference>
<dbReference type="Gene3D" id="3.10.105.10">
    <property type="entry name" value="Dipeptide-binding Protein, Domain 3"/>
    <property type="match status" value="1"/>
</dbReference>
<sequence length="143" mass="17094">EEVGIKVNVRILEWAVFLNEFVNKKRFEAIILGWSLSRDPDSFDIWHSSKTKEGEFNFVSYSNPVVDRLLDQGRRTFDRDKRARIYHRIHELLYEDQPYLFLFVPDALPVVNSRFKGIEPAPIGIAYNFIDWWVPKTEQRYTR</sequence>
<dbReference type="GO" id="GO:0015833">
    <property type="term" value="P:peptide transport"/>
    <property type="evidence" value="ECO:0007669"/>
    <property type="project" value="TreeGrafter"/>
</dbReference>
<dbReference type="AlphaFoldDB" id="X1N3A0"/>
<evidence type="ECO:0000256" key="1">
    <source>
        <dbReference type="ARBA" id="ARBA00022729"/>
    </source>
</evidence>
<evidence type="ECO:0000313" key="2">
    <source>
        <dbReference type="EMBL" id="GAI38467.1"/>
    </source>
</evidence>
<proteinExistence type="predicted"/>
<evidence type="ECO:0008006" key="3">
    <source>
        <dbReference type="Google" id="ProtNLM"/>
    </source>
</evidence>
<gene>
    <name evidence="2" type="ORF">S06H3_40559</name>
</gene>
<dbReference type="GO" id="GO:1904680">
    <property type="term" value="F:peptide transmembrane transporter activity"/>
    <property type="evidence" value="ECO:0007669"/>
    <property type="project" value="TreeGrafter"/>
</dbReference>
<dbReference type="SUPFAM" id="SSF53850">
    <property type="entry name" value="Periplasmic binding protein-like II"/>
    <property type="match status" value="1"/>
</dbReference>
<organism evidence="2">
    <name type="scientific">marine sediment metagenome</name>
    <dbReference type="NCBI Taxonomy" id="412755"/>
    <lineage>
        <taxon>unclassified sequences</taxon>
        <taxon>metagenomes</taxon>
        <taxon>ecological metagenomes</taxon>
    </lineage>
</organism>
<name>X1N3A0_9ZZZZ</name>